<evidence type="ECO:0000313" key="1">
    <source>
        <dbReference type="EMBL" id="EFG78282.1"/>
    </source>
</evidence>
<reference evidence="1 2" key="1">
    <citation type="submission" date="2010-04" db="EMBL/GenBank/DDBJ databases">
        <authorList>
            <person name="Muzny D."/>
            <person name="Qin X."/>
            <person name="Deng J."/>
            <person name="Jiang H."/>
            <person name="Liu Y."/>
            <person name="Qu J."/>
            <person name="Song X.-Z."/>
            <person name="Zhang L."/>
            <person name="Thornton R."/>
            <person name="Coyle M."/>
            <person name="Francisco L."/>
            <person name="Jackson L."/>
            <person name="Javaid M."/>
            <person name="Korchina V."/>
            <person name="Kovar C."/>
            <person name="Mata R."/>
            <person name="Mathew T."/>
            <person name="Ngo R."/>
            <person name="Nguyen L."/>
            <person name="Nguyen N."/>
            <person name="Okwuonu G."/>
            <person name="Ongeri F."/>
            <person name="Pham C."/>
            <person name="Simmons D."/>
            <person name="Wilczek-Boney K."/>
            <person name="Hale W."/>
            <person name="Jakkamsetti A."/>
            <person name="Pham P."/>
            <person name="Ruth R."/>
            <person name="San Lucas F."/>
            <person name="Warren J."/>
            <person name="Zhang J."/>
            <person name="Zhao Z."/>
            <person name="Zhou C."/>
            <person name="Zhu D."/>
            <person name="Lee S."/>
            <person name="Bess C."/>
            <person name="Blankenburg K."/>
            <person name="Forbes L."/>
            <person name="Fu Q."/>
            <person name="Gubbala S."/>
            <person name="Hirani K."/>
            <person name="Jayaseelan J.C."/>
            <person name="Lara F."/>
            <person name="Munidasa M."/>
            <person name="Palculict T."/>
            <person name="Patil S."/>
            <person name="Pu L.-L."/>
            <person name="Saada N."/>
            <person name="Tang L."/>
            <person name="Weissenberger G."/>
            <person name="Zhu Y."/>
            <person name="Hemphill L."/>
            <person name="Shang Y."/>
            <person name="Youmans B."/>
            <person name="Ayvaz T."/>
            <person name="Ross M."/>
            <person name="Santibanez J."/>
            <person name="Aqrawi P."/>
            <person name="Gross S."/>
            <person name="Joshi V."/>
            <person name="Fowler G."/>
            <person name="Nazareth L."/>
            <person name="Reid J."/>
            <person name="Worley K."/>
            <person name="Petrosino J."/>
            <person name="Highlander S."/>
            <person name="Gibbs R."/>
        </authorList>
    </citation>
    <scope>NUCLEOTIDE SEQUENCE [LARGE SCALE GENOMIC DNA]</scope>
    <source>
        <strain evidence="1 2">ATCC BAA-614</strain>
    </source>
</reference>
<name>D5P6L2_9MYCO</name>
<dbReference type="RefSeq" id="WP_007172443.1">
    <property type="nucleotide sequence ID" value="NZ_GG770564.1"/>
</dbReference>
<dbReference type="HOGENOM" id="CLU_2700812_0_0_11"/>
<comment type="caution">
    <text evidence="1">The sequence shown here is derived from an EMBL/GenBank/DDBJ whole genome shotgun (WGS) entry which is preliminary data.</text>
</comment>
<dbReference type="EMBL" id="ADNV01000156">
    <property type="protein sequence ID" value="EFG78282.1"/>
    <property type="molecule type" value="Genomic_DNA"/>
</dbReference>
<dbReference type="Proteomes" id="UP000003653">
    <property type="component" value="Unassembled WGS sequence"/>
</dbReference>
<sequence length="73" mass="8267">MGDDQDAVHPIDRRIHKILADIAHSTSDPALRHTALTLQLTLPPVQDWSAHQHRALAKRRNTLLKLLSRAAHR</sequence>
<accession>D5P6L2</accession>
<dbReference type="AlphaFoldDB" id="D5P6L2"/>
<protein>
    <submittedName>
        <fullName evidence="1">Uncharacterized protein</fullName>
    </submittedName>
</protein>
<evidence type="ECO:0000313" key="2">
    <source>
        <dbReference type="Proteomes" id="UP000003653"/>
    </source>
</evidence>
<gene>
    <name evidence="1" type="ORF">HMPREF0591_1806</name>
</gene>
<keyword evidence="2" id="KW-1185">Reference proteome</keyword>
<proteinExistence type="predicted"/>
<organism evidence="1 2">
    <name type="scientific">Mycobacterium parascrofulaceum ATCC BAA-614</name>
    <dbReference type="NCBI Taxonomy" id="525368"/>
    <lineage>
        <taxon>Bacteria</taxon>
        <taxon>Bacillati</taxon>
        <taxon>Actinomycetota</taxon>
        <taxon>Actinomycetes</taxon>
        <taxon>Mycobacteriales</taxon>
        <taxon>Mycobacteriaceae</taxon>
        <taxon>Mycobacterium</taxon>
        <taxon>Mycobacterium simiae complex</taxon>
    </lineage>
</organism>